<sequence>MVKSYGKSPARIGFAVYFHVYIGLLFKLHALSDIRFQDTTLASPRLVFSVTQRPECLDKCGQESWMNRAFQELVGKNICPTAGPNDKIAMRFGLQPTTKHLIDYSIRELSLTCRNELTSESLPHVLHFFKHLRDHYAFIEEVTLCPFNLDLWRMTSTRFCAANDLLRCKFLSLSCHDPNSTVGILTANVKYLFLTPDFPKSFDKSRECMASIINFILSGSRIVAGQLTVHDFFNEEIFDNFIQAFQSISDTDSMIGAVTFGFSFKRVDLSSVLEKYKHSTRSRRERDVHHPAILYTEFCYEFVHHSRKSVIEIHIADLPEINRIEPYELSPAVAVGTVLLSVMFNATVYGLLDERNDCAESYRSITEVPPELKSFVELAPDEITMTLRKDEKMPITLQLALIGNNRFSFQITRDGKKERCKKHEWTFSYLNNSCNAGWRWNSENNEEHFTFLSGQIAVKENKVNVFIDGDVTLVSGKENKTVHNNCAATLPISCEDNRKFYNIYIQNGQSSAECDISLKFNRAGFKLRNYETIPTISTSMEPTERSVLIWPFILGGVLLILLLIAICIIVVCCLRKKKRRRPDEEKAQEKQTPKTEKNTPRDIKKPHIRHVFIQEGREKTEGQKEGTNKQSEIESPVELSAPIPVVELPISDHKDESKNKKRQEKRSVESFPITLEKKENVSDEQKRSSSSISMRGNERKQQSITTKKVHVTKSDQTEYGDDRLQQEQKPWFKSSKSSMMSAILLSKDSSKQNDADDTSSQKAAVPMASGSLSTKTAKRGDNQRE</sequence>
<dbReference type="AlphaFoldDB" id="A0AAD4R183"/>
<keyword evidence="4" id="KW-1185">Reference proteome</keyword>
<keyword evidence="2" id="KW-1133">Transmembrane helix</keyword>
<dbReference type="EMBL" id="JAKKPZ010000032">
    <property type="protein sequence ID" value="KAI1709156.1"/>
    <property type="molecule type" value="Genomic_DNA"/>
</dbReference>
<keyword evidence="2" id="KW-0472">Membrane</keyword>
<name>A0AAD4R183_9BILA</name>
<feature type="compositionally biased region" description="Basic and acidic residues" evidence="1">
    <location>
        <begin position="615"/>
        <end position="627"/>
    </location>
</feature>
<feature type="region of interest" description="Disordered" evidence="1">
    <location>
        <begin position="581"/>
        <end position="785"/>
    </location>
</feature>
<keyword evidence="2" id="KW-0812">Transmembrane</keyword>
<evidence type="ECO:0000313" key="4">
    <source>
        <dbReference type="Proteomes" id="UP001201812"/>
    </source>
</evidence>
<feature type="compositionally biased region" description="Basic and acidic residues" evidence="1">
    <location>
        <begin position="712"/>
        <end position="726"/>
    </location>
</feature>
<feature type="transmembrane region" description="Helical" evidence="2">
    <location>
        <begin position="12"/>
        <end position="31"/>
    </location>
</feature>
<comment type="caution">
    <text evidence="3">The sequence shown here is derived from an EMBL/GenBank/DDBJ whole genome shotgun (WGS) entry which is preliminary data.</text>
</comment>
<feature type="compositionally biased region" description="Basic and acidic residues" evidence="1">
    <location>
        <begin position="581"/>
        <end position="605"/>
    </location>
</feature>
<feature type="transmembrane region" description="Helical" evidence="2">
    <location>
        <begin position="548"/>
        <end position="574"/>
    </location>
</feature>
<feature type="compositionally biased region" description="Basic and acidic residues" evidence="1">
    <location>
        <begin position="675"/>
        <end position="687"/>
    </location>
</feature>
<protein>
    <submittedName>
        <fullName evidence="3">Uncharacterized protein</fullName>
    </submittedName>
</protein>
<evidence type="ECO:0000256" key="2">
    <source>
        <dbReference type="SAM" id="Phobius"/>
    </source>
</evidence>
<proteinExistence type="predicted"/>
<evidence type="ECO:0000256" key="1">
    <source>
        <dbReference type="SAM" id="MobiDB-lite"/>
    </source>
</evidence>
<dbReference type="Gene3D" id="1.20.5.900">
    <property type="entry name" value="transmembrane domain of human cd4"/>
    <property type="match status" value="1"/>
</dbReference>
<reference evidence="3" key="1">
    <citation type="submission" date="2022-01" db="EMBL/GenBank/DDBJ databases">
        <title>Genome Sequence Resource for Two Populations of Ditylenchus destructor, the Migratory Endoparasitic Phytonematode.</title>
        <authorList>
            <person name="Zhang H."/>
            <person name="Lin R."/>
            <person name="Xie B."/>
        </authorList>
    </citation>
    <scope>NUCLEOTIDE SEQUENCE</scope>
    <source>
        <strain evidence="3">BazhouSP</strain>
    </source>
</reference>
<accession>A0AAD4R183</accession>
<dbReference type="Proteomes" id="UP001201812">
    <property type="component" value="Unassembled WGS sequence"/>
</dbReference>
<organism evidence="3 4">
    <name type="scientific">Ditylenchus destructor</name>
    <dbReference type="NCBI Taxonomy" id="166010"/>
    <lineage>
        <taxon>Eukaryota</taxon>
        <taxon>Metazoa</taxon>
        <taxon>Ecdysozoa</taxon>
        <taxon>Nematoda</taxon>
        <taxon>Chromadorea</taxon>
        <taxon>Rhabditida</taxon>
        <taxon>Tylenchina</taxon>
        <taxon>Tylenchomorpha</taxon>
        <taxon>Sphaerularioidea</taxon>
        <taxon>Anguinidae</taxon>
        <taxon>Anguininae</taxon>
        <taxon>Ditylenchus</taxon>
    </lineage>
</organism>
<evidence type="ECO:0000313" key="3">
    <source>
        <dbReference type="EMBL" id="KAI1709156.1"/>
    </source>
</evidence>
<gene>
    <name evidence="3" type="ORF">DdX_11555</name>
</gene>